<evidence type="ECO:0000313" key="2">
    <source>
        <dbReference type="Proteomes" id="UP001049176"/>
    </source>
</evidence>
<accession>A0A9P7UWI2</accession>
<keyword evidence="2" id="KW-1185">Reference proteome</keyword>
<comment type="caution">
    <text evidence="1">The sequence shown here is derived from an EMBL/GenBank/DDBJ whole genome shotgun (WGS) entry which is preliminary data.</text>
</comment>
<protein>
    <submittedName>
        <fullName evidence="1">Uncharacterized protein</fullName>
    </submittedName>
</protein>
<dbReference type="EMBL" id="CM032183">
    <property type="protein sequence ID" value="KAG7095946.1"/>
    <property type="molecule type" value="Genomic_DNA"/>
</dbReference>
<dbReference type="KEGG" id="more:E1B28_006630"/>
<dbReference type="RefSeq" id="XP_043012416.1">
    <property type="nucleotide sequence ID" value="XM_043151321.1"/>
</dbReference>
<dbReference type="GeneID" id="66075706"/>
<organism evidence="1 2">
    <name type="scientific">Marasmius oreades</name>
    <name type="common">fairy-ring Marasmius</name>
    <dbReference type="NCBI Taxonomy" id="181124"/>
    <lineage>
        <taxon>Eukaryota</taxon>
        <taxon>Fungi</taxon>
        <taxon>Dikarya</taxon>
        <taxon>Basidiomycota</taxon>
        <taxon>Agaricomycotina</taxon>
        <taxon>Agaricomycetes</taxon>
        <taxon>Agaricomycetidae</taxon>
        <taxon>Agaricales</taxon>
        <taxon>Marasmiineae</taxon>
        <taxon>Marasmiaceae</taxon>
        <taxon>Marasmius</taxon>
    </lineage>
</organism>
<name>A0A9P7UWI2_9AGAR</name>
<reference evidence="1" key="1">
    <citation type="journal article" date="2021" name="Genome Biol. Evol.">
        <title>The assembled and annotated genome of the fairy-ring fungus Marasmius oreades.</title>
        <authorList>
            <person name="Hiltunen M."/>
            <person name="Ament-Velasquez S.L."/>
            <person name="Johannesson H."/>
        </authorList>
    </citation>
    <scope>NUCLEOTIDE SEQUENCE</scope>
    <source>
        <strain evidence="1">03SP1</strain>
    </source>
</reference>
<sequence>MVYGQELKVNMGASEGPLAGRLKIRRKGKKFAQLRPSSCCSREPSTIRIPALSLSISFFLTFVERNSAESGGGLYPPGLLPLIDRANTLLSTGQSNEAANVHSEAIGPSLQTGYCIPVSFEALALDDLDIVLKKTSKHLRAIPPPLVFPINPLPFEGNPESGILRHQCNIICTSARFPPGLIPCRMV</sequence>
<gene>
    <name evidence="1" type="ORF">E1B28_006630</name>
</gene>
<proteinExistence type="predicted"/>
<dbReference type="AlphaFoldDB" id="A0A9P7UWI2"/>
<evidence type="ECO:0000313" key="1">
    <source>
        <dbReference type="EMBL" id="KAG7095946.1"/>
    </source>
</evidence>
<dbReference type="Proteomes" id="UP001049176">
    <property type="component" value="Chromosome 3"/>
</dbReference>